<dbReference type="AlphaFoldDB" id="A0A9Q3PZ43"/>
<dbReference type="EMBL" id="AVOT02104952">
    <property type="protein sequence ID" value="MBW0579379.1"/>
    <property type="molecule type" value="Genomic_DNA"/>
</dbReference>
<reference evidence="1" key="1">
    <citation type="submission" date="2021-03" db="EMBL/GenBank/DDBJ databases">
        <title>Draft genome sequence of rust myrtle Austropuccinia psidii MF-1, a brazilian biotype.</title>
        <authorList>
            <person name="Quecine M.C."/>
            <person name="Pachon D.M.R."/>
            <person name="Bonatelli M.L."/>
            <person name="Correr F.H."/>
            <person name="Franceschini L.M."/>
            <person name="Leite T.F."/>
            <person name="Margarido G.R.A."/>
            <person name="Almeida C.A."/>
            <person name="Ferrarezi J.A."/>
            <person name="Labate C.A."/>
        </authorList>
    </citation>
    <scope>NUCLEOTIDE SEQUENCE</scope>
    <source>
        <strain evidence="1">MF-1</strain>
    </source>
</reference>
<accession>A0A9Q3PZ43</accession>
<gene>
    <name evidence="1" type="ORF">O181_119094</name>
</gene>
<name>A0A9Q3PZ43_9BASI</name>
<comment type="caution">
    <text evidence="1">The sequence shown here is derived from an EMBL/GenBank/DDBJ whole genome shotgun (WGS) entry which is preliminary data.</text>
</comment>
<organism evidence="1 2">
    <name type="scientific">Austropuccinia psidii MF-1</name>
    <dbReference type="NCBI Taxonomy" id="1389203"/>
    <lineage>
        <taxon>Eukaryota</taxon>
        <taxon>Fungi</taxon>
        <taxon>Dikarya</taxon>
        <taxon>Basidiomycota</taxon>
        <taxon>Pucciniomycotina</taxon>
        <taxon>Pucciniomycetes</taxon>
        <taxon>Pucciniales</taxon>
        <taxon>Sphaerophragmiaceae</taxon>
        <taxon>Austropuccinia</taxon>
    </lineage>
</organism>
<evidence type="ECO:0000313" key="1">
    <source>
        <dbReference type="EMBL" id="MBW0579379.1"/>
    </source>
</evidence>
<protein>
    <submittedName>
        <fullName evidence="1">Uncharacterized protein</fullName>
    </submittedName>
</protein>
<sequence>MPVQNSPPAKKKISQRNQAVLTPTARAPIGLTPAVHQLSENLDRGPLMEGAAPSRRGDMKSRISRSFSCVTGALRSEEGLALSKLGLTYGGLKDKIR</sequence>
<keyword evidence="2" id="KW-1185">Reference proteome</keyword>
<proteinExistence type="predicted"/>
<dbReference type="Proteomes" id="UP000765509">
    <property type="component" value="Unassembled WGS sequence"/>
</dbReference>
<evidence type="ECO:0000313" key="2">
    <source>
        <dbReference type="Proteomes" id="UP000765509"/>
    </source>
</evidence>